<evidence type="ECO:0000313" key="2">
    <source>
        <dbReference type="EMBL" id="KAF1986032.1"/>
    </source>
</evidence>
<keyword evidence="3" id="KW-1185">Reference proteome</keyword>
<accession>A0A6G1GYZ9</accession>
<dbReference type="AlphaFoldDB" id="A0A6G1GYZ9"/>
<protein>
    <submittedName>
        <fullName evidence="2">Uncharacterized protein</fullName>
    </submittedName>
</protein>
<proteinExistence type="predicted"/>
<feature type="transmembrane region" description="Helical" evidence="1">
    <location>
        <begin position="12"/>
        <end position="29"/>
    </location>
</feature>
<organism evidence="2 3">
    <name type="scientific">Aulographum hederae CBS 113979</name>
    <dbReference type="NCBI Taxonomy" id="1176131"/>
    <lineage>
        <taxon>Eukaryota</taxon>
        <taxon>Fungi</taxon>
        <taxon>Dikarya</taxon>
        <taxon>Ascomycota</taxon>
        <taxon>Pezizomycotina</taxon>
        <taxon>Dothideomycetes</taxon>
        <taxon>Pleosporomycetidae</taxon>
        <taxon>Aulographales</taxon>
        <taxon>Aulographaceae</taxon>
    </lineage>
</organism>
<keyword evidence="1" id="KW-1133">Transmembrane helix</keyword>
<evidence type="ECO:0000313" key="3">
    <source>
        <dbReference type="Proteomes" id="UP000800041"/>
    </source>
</evidence>
<keyword evidence="1" id="KW-0812">Transmembrane</keyword>
<feature type="transmembrane region" description="Helical" evidence="1">
    <location>
        <begin position="98"/>
        <end position="131"/>
    </location>
</feature>
<keyword evidence="1" id="KW-0472">Membrane</keyword>
<feature type="transmembrane region" description="Helical" evidence="1">
    <location>
        <begin position="143"/>
        <end position="164"/>
    </location>
</feature>
<dbReference type="Proteomes" id="UP000800041">
    <property type="component" value="Unassembled WGS sequence"/>
</dbReference>
<reference evidence="2" key="1">
    <citation type="journal article" date="2020" name="Stud. Mycol.">
        <title>101 Dothideomycetes genomes: a test case for predicting lifestyles and emergence of pathogens.</title>
        <authorList>
            <person name="Haridas S."/>
            <person name="Albert R."/>
            <person name="Binder M."/>
            <person name="Bloem J."/>
            <person name="Labutti K."/>
            <person name="Salamov A."/>
            <person name="Andreopoulos B."/>
            <person name="Baker S."/>
            <person name="Barry K."/>
            <person name="Bills G."/>
            <person name="Bluhm B."/>
            <person name="Cannon C."/>
            <person name="Castanera R."/>
            <person name="Culley D."/>
            <person name="Daum C."/>
            <person name="Ezra D."/>
            <person name="Gonzalez J."/>
            <person name="Henrissat B."/>
            <person name="Kuo A."/>
            <person name="Liang C."/>
            <person name="Lipzen A."/>
            <person name="Lutzoni F."/>
            <person name="Magnuson J."/>
            <person name="Mondo S."/>
            <person name="Nolan M."/>
            <person name="Ohm R."/>
            <person name="Pangilinan J."/>
            <person name="Park H.-J."/>
            <person name="Ramirez L."/>
            <person name="Alfaro M."/>
            <person name="Sun H."/>
            <person name="Tritt A."/>
            <person name="Yoshinaga Y."/>
            <person name="Zwiers L.-H."/>
            <person name="Turgeon B."/>
            <person name="Goodwin S."/>
            <person name="Spatafora J."/>
            <person name="Crous P."/>
            <person name="Grigoriev I."/>
        </authorList>
    </citation>
    <scope>NUCLEOTIDE SEQUENCE</scope>
    <source>
        <strain evidence="2">CBS 113979</strain>
    </source>
</reference>
<sequence length="175" mass="19879">MAFSSIALFHRIILHSSLSFLILYLPSYALPFRLFFPFCGMSLLHCVSISAMHCLDLLFHHLSLCRFRVKATGFAGREKTFLILLWTTGKLIRQSMTLFFFSTFLVSIISLPIFLLIFLFGCCAGLAGVFLAPFVILNHHFSYLWAVGLFLGEIFPGFGFPLYVEWMAGELFAIL</sequence>
<name>A0A6G1GYZ9_9PEZI</name>
<dbReference type="EMBL" id="ML977159">
    <property type="protein sequence ID" value="KAF1986032.1"/>
    <property type="molecule type" value="Genomic_DNA"/>
</dbReference>
<evidence type="ECO:0000256" key="1">
    <source>
        <dbReference type="SAM" id="Phobius"/>
    </source>
</evidence>
<gene>
    <name evidence="2" type="ORF">K402DRAFT_97793</name>
</gene>